<protein>
    <submittedName>
        <fullName evidence="1">Uncharacterized protein</fullName>
    </submittedName>
</protein>
<dbReference type="Proteomes" id="UP000663864">
    <property type="component" value="Unassembled WGS sequence"/>
</dbReference>
<sequence length="23" mass="2585">MPTSTQAIAPFLPRHYVPLQEST</sequence>
<evidence type="ECO:0000313" key="2">
    <source>
        <dbReference type="Proteomes" id="UP000663864"/>
    </source>
</evidence>
<feature type="non-terminal residue" evidence="1">
    <location>
        <position position="23"/>
    </location>
</feature>
<dbReference type="AlphaFoldDB" id="A0A815WWG6"/>
<reference evidence="1" key="1">
    <citation type="submission" date="2021-02" db="EMBL/GenBank/DDBJ databases">
        <authorList>
            <person name="Nowell W R."/>
        </authorList>
    </citation>
    <scope>NUCLEOTIDE SEQUENCE</scope>
</reference>
<accession>A0A815WWG6</accession>
<gene>
    <name evidence="1" type="ORF">ZHD862_LOCUS39289</name>
</gene>
<name>A0A815WWG6_9BILA</name>
<dbReference type="EMBL" id="CAJNOT010016242">
    <property type="protein sequence ID" value="CAF1548639.1"/>
    <property type="molecule type" value="Genomic_DNA"/>
</dbReference>
<organism evidence="1 2">
    <name type="scientific">Rotaria sordida</name>
    <dbReference type="NCBI Taxonomy" id="392033"/>
    <lineage>
        <taxon>Eukaryota</taxon>
        <taxon>Metazoa</taxon>
        <taxon>Spiralia</taxon>
        <taxon>Gnathifera</taxon>
        <taxon>Rotifera</taxon>
        <taxon>Eurotatoria</taxon>
        <taxon>Bdelloidea</taxon>
        <taxon>Philodinida</taxon>
        <taxon>Philodinidae</taxon>
        <taxon>Rotaria</taxon>
    </lineage>
</organism>
<comment type="caution">
    <text evidence="1">The sequence shown here is derived from an EMBL/GenBank/DDBJ whole genome shotgun (WGS) entry which is preliminary data.</text>
</comment>
<proteinExistence type="predicted"/>
<evidence type="ECO:0000313" key="1">
    <source>
        <dbReference type="EMBL" id="CAF1548639.1"/>
    </source>
</evidence>